<sequence>MSNISDGFNAWMGQFQSQMDGNMKHLATFNQQLSELAKMYTNVRRDLERERVAGRHAQQLTETMEGKLRVLEESTMRGAFVLVLVDADADAYLFNDTYYTGDPAEGGERAAVDLKAAVQQYLKSVDPRLAVLPIMARAFASGEGLATLLVKAGLAKSGDGQQIVSRFTSGFSQADEMFDYVLVGKGKDRADHKLMGAFRQFVESPSCQHVLLASCHDNGYVRMLEKCIHNPAIVAKVTMVKSFQTGSEFKGLPFQSITLESVFRGRALGSSGGGSSPTNNLKPGAPNGVQTNGSPSPAIAPSSNTNKAFSPPATYASRAAGVPQSVGVSPASASTPIPVYGQLAKNYILVNAADHRVDMPLPPRSNMVAESFHRKMYNGGKRYCNRHHLYGPESCLGNCGYLHDALTASEKLVMRHKLRAERCLDRGKYRGARDRCQALV</sequence>
<dbReference type="InterPro" id="IPR057683">
    <property type="entry name" value="DUF7923"/>
</dbReference>
<evidence type="ECO:0000313" key="3">
    <source>
        <dbReference type="EMBL" id="KAK4155868.1"/>
    </source>
</evidence>
<dbReference type="EMBL" id="MU856879">
    <property type="protein sequence ID" value="KAK4155868.1"/>
    <property type="molecule type" value="Genomic_DNA"/>
</dbReference>
<name>A0AAN6VQD1_9PEZI</name>
<dbReference type="AlphaFoldDB" id="A0AAN6VQD1"/>
<reference evidence="3" key="1">
    <citation type="journal article" date="2023" name="Mol. Phylogenet. Evol.">
        <title>Genome-scale phylogeny and comparative genomics of the fungal order Sordariales.</title>
        <authorList>
            <person name="Hensen N."/>
            <person name="Bonometti L."/>
            <person name="Westerberg I."/>
            <person name="Brannstrom I.O."/>
            <person name="Guillou S."/>
            <person name="Cros-Aarteil S."/>
            <person name="Calhoun S."/>
            <person name="Haridas S."/>
            <person name="Kuo A."/>
            <person name="Mondo S."/>
            <person name="Pangilinan J."/>
            <person name="Riley R."/>
            <person name="LaButti K."/>
            <person name="Andreopoulos B."/>
            <person name="Lipzen A."/>
            <person name="Chen C."/>
            <person name="Yan M."/>
            <person name="Daum C."/>
            <person name="Ng V."/>
            <person name="Clum A."/>
            <person name="Steindorff A."/>
            <person name="Ohm R.A."/>
            <person name="Martin F."/>
            <person name="Silar P."/>
            <person name="Natvig D.O."/>
            <person name="Lalanne C."/>
            <person name="Gautier V."/>
            <person name="Ament-Velasquez S.L."/>
            <person name="Kruys A."/>
            <person name="Hutchinson M.I."/>
            <person name="Powell A.J."/>
            <person name="Barry K."/>
            <person name="Miller A.N."/>
            <person name="Grigoriev I.V."/>
            <person name="Debuchy R."/>
            <person name="Gladieux P."/>
            <person name="Hiltunen Thoren M."/>
            <person name="Johannesson H."/>
        </authorList>
    </citation>
    <scope>NUCLEOTIDE SEQUENCE</scope>
    <source>
        <strain evidence="3">CBS 538.74</strain>
    </source>
</reference>
<dbReference type="PANTHER" id="PTHR37543">
    <property type="entry name" value="CCCH ZINC FINGER DNA BINDING PROTEIN (AFU_ORTHOLOGUE AFUA_5G12760)"/>
    <property type="match status" value="1"/>
</dbReference>
<keyword evidence="4" id="KW-1185">Reference proteome</keyword>
<evidence type="ECO:0000256" key="1">
    <source>
        <dbReference type="SAM" id="MobiDB-lite"/>
    </source>
</evidence>
<feature type="region of interest" description="Disordered" evidence="1">
    <location>
        <begin position="268"/>
        <end position="312"/>
    </location>
</feature>
<accession>A0AAN6VQD1</accession>
<reference evidence="3" key="2">
    <citation type="submission" date="2023-05" db="EMBL/GenBank/DDBJ databases">
        <authorList>
            <consortium name="Lawrence Berkeley National Laboratory"/>
            <person name="Steindorff A."/>
            <person name="Hensen N."/>
            <person name="Bonometti L."/>
            <person name="Westerberg I."/>
            <person name="Brannstrom I.O."/>
            <person name="Guillou S."/>
            <person name="Cros-Aarteil S."/>
            <person name="Calhoun S."/>
            <person name="Haridas S."/>
            <person name="Kuo A."/>
            <person name="Mondo S."/>
            <person name="Pangilinan J."/>
            <person name="Riley R."/>
            <person name="Labutti K."/>
            <person name="Andreopoulos B."/>
            <person name="Lipzen A."/>
            <person name="Chen C."/>
            <person name="Yanf M."/>
            <person name="Daum C."/>
            <person name="Ng V."/>
            <person name="Clum A."/>
            <person name="Ohm R."/>
            <person name="Martin F."/>
            <person name="Silar P."/>
            <person name="Natvig D."/>
            <person name="Lalanne C."/>
            <person name="Gautier V."/>
            <person name="Ament-Velasquez S.L."/>
            <person name="Kruys A."/>
            <person name="Hutchinson M.I."/>
            <person name="Powell A.J."/>
            <person name="Barry K."/>
            <person name="Miller A.N."/>
            <person name="Grigoriev I.V."/>
            <person name="Debuchy R."/>
            <person name="Gladieux P."/>
            <person name="Thoren M.H."/>
            <person name="Johannesson H."/>
        </authorList>
    </citation>
    <scope>NUCLEOTIDE SEQUENCE</scope>
    <source>
        <strain evidence="3">CBS 538.74</strain>
    </source>
</reference>
<evidence type="ECO:0000259" key="2">
    <source>
        <dbReference type="Pfam" id="PF25540"/>
    </source>
</evidence>
<dbReference type="Pfam" id="PF25540">
    <property type="entry name" value="DUF7923"/>
    <property type="match status" value="1"/>
</dbReference>
<protein>
    <recommendedName>
        <fullName evidence="2">DUF7923 domain-containing protein</fullName>
    </recommendedName>
</protein>
<gene>
    <name evidence="3" type="ORF">C8A00DRAFT_31311</name>
</gene>
<evidence type="ECO:0000313" key="4">
    <source>
        <dbReference type="Proteomes" id="UP001302745"/>
    </source>
</evidence>
<dbReference type="Proteomes" id="UP001302745">
    <property type="component" value="Unassembled WGS sequence"/>
</dbReference>
<organism evidence="3 4">
    <name type="scientific">Chaetomidium leptoderma</name>
    <dbReference type="NCBI Taxonomy" id="669021"/>
    <lineage>
        <taxon>Eukaryota</taxon>
        <taxon>Fungi</taxon>
        <taxon>Dikarya</taxon>
        <taxon>Ascomycota</taxon>
        <taxon>Pezizomycotina</taxon>
        <taxon>Sordariomycetes</taxon>
        <taxon>Sordariomycetidae</taxon>
        <taxon>Sordariales</taxon>
        <taxon>Chaetomiaceae</taxon>
        <taxon>Chaetomidium</taxon>
    </lineage>
</organism>
<feature type="domain" description="DUF7923" evidence="2">
    <location>
        <begin position="77"/>
        <end position="263"/>
    </location>
</feature>
<dbReference type="PANTHER" id="PTHR37543:SF1">
    <property type="entry name" value="CCCH ZINC FINGER DNA BINDING PROTEIN (AFU_ORTHOLOGUE AFUA_5G12760)"/>
    <property type="match status" value="1"/>
</dbReference>
<proteinExistence type="predicted"/>
<feature type="compositionally biased region" description="Polar residues" evidence="1">
    <location>
        <begin position="288"/>
        <end position="308"/>
    </location>
</feature>
<comment type="caution">
    <text evidence="3">The sequence shown here is derived from an EMBL/GenBank/DDBJ whole genome shotgun (WGS) entry which is preliminary data.</text>
</comment>